<keyword evidence="2" id="KW-1185">Reference proteome</keyword>
<organism evidence="1 2">
    <name type="scientific">Tetracentron sinense</name>
    <name type="common">Spur-leaf</name>
    <dbReference type="NCBI Taxonomy" id="13715"/>
    <lineage>
        <taxon>Eukaryota</taxon>
        <taxon>Viridiplantae</taxon>
        <taxon>Streptophyta</taxon>
        <taxon>Embryophyta</taxon>
        <taxon>Tracheophyta</taxon>
        <taxon>Spermatophyta</taxon>
        <taxon>Magnoliopsida</taxon>
        <taxon>Trochodendrales</taxon>
        <taxon>Trochodendraceae</taxon>
        <taxon>Tetracentron</taxon>
    </lineage>
</organism>
<protein>
    <submittedName>
        <fullName evidence="1">Uncharacterized protein</fullName>
    </submittedName>
</protein>
<name>A0A835DEA8_TETSI</name>
<dbReference type="EMBL" id="JABCRI010000008">
    <property type="protein sequence ID" value="KAF8401193.1"/>
    <property type="molecule type" value="Genomic_DNA"/>
</dbReference>
<dbReference type="Proteomes" id="UP000655225">
    <property type="component" value="Unassembled WGS sequence"/>
</dbReference>
<dbReference type="AlphaFoldDB" id="A0A835DEA8"/>
<dbReference type="OrthoDB" id="1741758at2759"/>
<gene>
    <name evidence="1" type="ORF">HHK36_012124</name>
</gene>
<comment type="caution">
    <text evidence="1">The sequence shown here is derived from an EMBL/GenBank/DDBJ whole genome shotgun (WGS) entry which is preliminary data.</text>
</comment>
<reference evidence="1 2" key="1">
    <citation type="submission" date="2020-04" db="EMBL/GenBank/DDBJ databases">
        <title>Plant Genome Project.</title>
        <authorList>
            <person name="Zhang R.-G."/>
        </authorList>
    </citation>
    <scope>NUCLEOTIDE SEQUENCE [LARGE SCALE GENOMIC DNA]</scope>
    <source>
        <strain evidence="1">YNK0</strain>
        <tissue evidence="1">Leaf</tissue>
    </source>
</reference>
<evidence type="ECO:0000313" key="1">
    <source>
        <dbReference type="EMBL" id="KAF8401193.1"/>
    </source>
</evidence>
<proteinExistence type="predicted"/>
<sequence length="404" mass="45094">MPALPTVQKVGVVPKLSEKNEGDGEKEELVLQDTFAQETAVMVEDPNIEVVYRRVRDFRFRHRFSSLAENRKWPELRVGNSLNGKASSRQQSPAMANQGVTLEMNQQRSLRQGSVPLYLNLEQSVGCSSIQWKEQEKVGGNSRRGRAGSDGDRVEFSNRCFRKVYRRRVRSNGGGSSGVGFPSDQCGPRLKSLVIKPNISNISGGSDFSKVMRNSRGRLCFLRRNSSDDSLGYNSETLFKLRPRGSSLLVMDSVDQSWAVEEVLPGQAGAVESLADITAEDKLNQLVSVVRTTKEKERSTPMEVGDGLVERDNQFSDSEISREGSSDEEGLWRMQGAEFEGEDDHGAELEKCDTDSNETVAEVGSLMRREILANVDRSVEVSKVLGLRFAGGRIRREFFSRIWN</sequence>
<accession>A0A835DEA8</accession>
<evidence type="ECO:0000313" key="2">
    <source>
        <dbReference type="Proteomes" id="UP000655225"/>
    </source>
</evidence>